<feature type="domain" description="Glycosyl hydrolase family 95 catalytic" evidence="4">
    <location>
        <begin position="319"/>
        <end position="736"/>
    </location>
</feature>
<dbReference type="InterPro" id="IPR008928">
    <property type="entry name" value="6-hairpin_glycosidase_sf"/>
</dbReference>
<dbReference type="AlphaFoldDB" id="A0A086THV9"/>
<dbReference type="EMBL" id="JPKY01000001">
    <property type="protein sequence ID" value="KFH48941.1"/>
    <property type="molecule type" value="Genomic_DNA"/>
</dbReference>
<dbReference type="PANTHER" id="PTHR31084:SF3">
    <property type="entry name" value="ALPHA-FUCOSIDASE A"/>
    <property type="match status" value="1"/>
</dbReference>
<dbReference type="InterPro" id="IPR012341">
    <property type="entry name" value="6hp_glycosidase-like_sf"/>
</dbReference>
<evidence type="ECO:0000259" key="4">
    <source>
        <dbReference type="Pfam" id="PF22124"/>
    </source>
</evidence>
<dbReference type="InterPro" id="IPR016518">
    <property type="entry name" value="Alpha-L-fucosidase"/>
</dbReference>
<evidence type="ECO:0000259" key="3">
    <source>
        <dbReference type="Pfam" id="PF21307"/>
    </source>
</evidence>
<sequence>MAIIALQALVACSAFGSAAALSLWSSKPATHAYRASDDYLLKTAYPVGNGKLGGEYHRGTSATIPHGPPGLDKAVLSIDSLWSGGPFQSSAYNGGNPETDIHSSLSEIRARIFDNGTGSVEPLLGTGESYGAYRTLGNLTVSIDGVGEYADYKRSLDLKTGIHTTTYSVAGAELTTSVFCSYPDHVCVYHVSTTSKTLLPELTLGFENNLVDKDLLDVTCGDDHVRLQGVTQAGPPEGLKYDSIARVARDSRAATTRCSEDGATLSISAPRGQKAVTIVVGAGTNFDQTKGNAEHDYSFKGPDPEAYVNKVTSAAASKSYEHLLRAHLRDYQALESAFSLNLPDPNGSADKETADLISAYTADRSTGDPFVEALLFDYSRHLLISSSRPGSLPANLQGRWTEELNPAWSADYHANINLQMNYWAADQTGLGSTQDALWDYMELNWVPRGSETARLLYDANGWVVHNEMNIFGYTAMKEGASWANYPAAPAWMMQHVWDNFEYTQDSAWFRHQGYPLIKGVAEFWLSQLQEDAFSGDGSLVVNPCNSPEHGPTTFGCAHYQQEIHRTFDAILAGAPYAREKDEDFLDRVSAALEKLDKGFGVTEWGGVKEWKLPDSHGYDVKSDHRHLSHLTGWYPGYSLSSYLDGYSTNTTIQSAVRATLVSRGPGNAPDGNPGWAKVWRAAAWARLNDTERAHWHLRYAVEQNFAGNGLSMYSGRDEPFQIDANFGFAGAVLSMLVVDLPLPHKALAGGKGDPKRTVVLGPAIPEAWAGGSVEGLRIRGGGVVDFSWDADGVVTEARVKRSRAKVRIVNVKGEMLAES</sequence>
<name>A0A086THV9_HAPC1</name>
<evidence type="ECO:0000313" key="5">
    <source>
        <dbReference type="EMBL" id="KFH48941.1"/>
    </source>
</evidence>
<dbReference type="Pfam" id="PF22124">
    <property type="entry name" value="Glyco_hydro_95_cat"/>
    <property type="match status" value="1"/>
</dbReference>
<feature type="signal peptide" evidence="1">
    <location>
        <begin position="1"/>
        <end position="20"/>
    </location>
</feature>
<proteinExistence type="predicted"/>
<dbReference type="GO" id="GO:0005975">
    <property type="term" value="P:carbohydrate metabolic process"/>
    <property type="evidence" value="ECO:0007669"/>
    <property type="project" value="InterPro"/>
</dbReference>
<dbReference type="Proteomes" id="UP000029964">
    <property type="component" value="Unassembled WGS sequence"/>
</dbReference>
<evidence type="ECO:0000313" key="6">
    <source>
        <dbReference type="Proteomes" id="UP000029964"/>
    </source>
</evidence>
<reference evidence="6" key="1">
    <citation type="journal article" date="2014" name="Genome Announc.">
        <title>Genome sequence and annotation of Acremonium chrysogenum, producer of the beta-lactam antibiotic cephalosporin C.</title>
        <authorList>
            <person name="Terfehr D."/>
            <person name="Dahlmann T.A."/>
            <person name="Specht T."/>
            <person name="Zadra I."/>
            <person name="Kuernsteiner H."/>
            <person name="Kueck U."/>
        </authorList>
    </citation>
    <scope>NUCLEOTIDE SEQUENCE [LARGE SCALE GENOMIC DNA]</scope>
    <source>
        <strain evidence="6">ATCC 11550 / CBS 779.69 / DSM 880 / IAM 14645 / JCM 23072 / IMI 49137</strain>
    </source>
</reference>
<feature type="domain" description="Glycosyl hydrolase family 95 N-terminal" evidence="2">
    <location>
        <begin position="23"/>
        <end position="288"/>
    </location>
</feature>
<dbReference type="Pfam" id="PF21307">
    <property type="entry name" value="Glyco_hydro_95_C"/>
    <property type="match status" value="1"/>
</dbReference>
<comment type="caution">
    <text evidence="5">The sequence shown here is derived from an EMBL/GenBank/DDBJ whole genome shotgun (WGS) entry which is preliminary data.</text>
</comment>
<dbReference type="GO" id="GO:0004560">
    <property type="term" value="F:alpha-L-fucosidase activity"/>
    <property type="evidence" value="ECO:0007669"/>
    <property type="project" value="InterPro"/>
</dbReference>
<feature type="domain" description="Alpha fucosidase A-like C-terminal" evidence="3">
    <location>
        <begin position="758"/>
        <end position="813"/>
    </location>
</feature>
<dbReference type="InterPro" id="IPR049053">
    <property type="entry name" value="AFCA-like_C"/>
</dbReference>
<dbReference type="OrthoDB" id="2848340at2759"/>
<dbReference type="PANTHER" id="PTHR31084">
    <property type="entry name" value="ALPHA-L-FUCOSIDASE 2"/>
    <property type="match status" value="1"/>
</dbReference>
<dbReference type="Gene3D" id="1.50.10.10">
    <property type="match status" value="1"/>
</dbReference>
<accession>A0A086THV9</accession>
<keyword evidence="6" id="KW-1185">Reference proteome</keyword>
<organism evidence="5 6">
    <name type="scientific">Hapsidospora chrysogenum (strain ATCC 11550 / CBS 779.69 / DSM 880 / IAM 14645 / JCM 23072 / IMI 49137)</name>
    <name type="common">Acremonium chrysogenum</name>
    <dbReference type="NCBI Taxonomy" id="857340"/>
    <lineage>
        <taxon>Eukaryota</taxon>
        <taxon>Fungi</taxon>
        <taxon>Dikarya</taxon>
        <taxon>Ascomycota</taxon>
        <taxon>Pezizomycotina</taxon>
        <taxon>Sordariomycetes</taxon>
        <taxon>Hypocreomycetidae</taxon>
        <taxon>Hypocreales</taxon>
        <taxon>Bionectriaceae</taxon>
        <taxon>Hapsidospora</taxon>
    </lineage>
</organism>
<dbReference type="Pfam" id="PF14498">
    <property type="entry name" value="Glyco_hyd_65N_2"/>
    <property type="match status" value="1"/>
</dbReference>
<evidence type="ECO:0000256" key="1">
    <source>
        <dbReference type="SAM" id="SignalP"/>
    </source>
</evidence>
<feature type="chain" id="PRO_5001815729" evidence="1">
    <location>
        <begin position="21"/>
        <end position="819"/>
    </location>
</feature>
<dbReference type="InterPro" id="IPR054363">
    <property type="entry name" value="GH95_cat"/>
</dbReference>
<keyword evidence="1" id="KW-0732">Signal</keyword>
<dbReference type="PIRSF" id="PIRSF007663">
    <property type="entry name" value="UCP007663"/>
    <property type="match status" value="1"/>
</dbReference>
<dbReference type="HOGENOM" id="CLU_004617_2_2_1"/>
<evidence type="ECO:0000259" key="2">
    <source>
        <dbReference type="Pfam" id="PF14498"/>
    </source>
</evidence>
<gene>
    <name evidence="5" type="ORF">ACRE_000720</name>
</gene>
<dbReference type="SUPFAM" id="SSF48208">
    <property type="entry name" value="Six-hairpin glycosidases"/>
    <property type="match status" value="1"/>
</dbReference>
<protein>
    <submittedName>
        <fullName evidence="5">Alpha-fucosidase A-like protein</fullName>
    </submittedName>
</protein>
<dbReference type="InterPro" id="IPR027414">
    <property type="entry name" value="GH95_N_dom"/>
</dbReference>